<dbReference type="InterPro" id="IPR016883">
    <property type="entry name" value="UCP028431"/>
</dbReference>
<evidence type="ECO:0000313" key="3">
    <source>
        <dbReference type="Proteomes" id="UP000636891"/>
    </source>
</evidence>
<feature type="domain" description="Glycoamylase-like" evidence="1">
    <location>
        <begin position="178"/>
        <end position="403"/>
    </location>
</feature>
<reference evidence="2 3" key="1">
    <citation type="submission" date="2020-08" db="EMBL/GenBank/DDBJ databases">
        <title>Genome public.</title>
        <authorList>
            <person name="Liu C."/>
            <person name="Sun Q."/>
        </authorList>
    </citation>
    <scope>NUCLEOTIDE SEQUENCE [LARGE SCALE GENOMIC DNA]</scope>
    <source>
        <strain evidence="2 3">New-7</strain>
    </source>
</reference>
<sequence length="421" mass="47098">MDETLLNDLQRTHFNFFWKLTNTANGLVPDRASATNNEAMSSIAATGFGLTAYIVGVERGFVTRDEAAQRTVVTLRTFNDAPKGTDPVFSAGYKGFFYHFLNRNTSLREGQNELSTIDTGLLMAGILSAQTYYDRDNAVENEIRRLADELYRAVDWKWAMNEGELMSLGWTPESGFQPYTWQGYNEAMILYILAIGSPETDKKLDGSVWNRWTATYNYSSFQNYEMVNFSPLFGHQYSHMWIDFAGIKDAFMRSKPGLDYFENSRRATLANRSYCIENPSKYVGYGADIWGLTACDGPGAGTYGKWAYHARGASAAGIADDGTIAPTAAGGSFPFTPTESYAALKAMKSYKNGALYTDYGFLDSFNPSEDWIDGWWLGIDQGPILVMLENYRTQLIWKLMKKNAYIVNGLKGAGFTGGWLN</sequence>
<keyword evidence="3" id="KW-1185">Reference proteome</keyword>
<dbReference type="Pfam" id="PF10091">
    <property type="entry name" value="Glycoamylase"/>
    <property type="match status" value="1"/>
</dbReference>
<comment type="caution">
    <text evidence="2">The sequence shown here is derived from an EMBL/GenBank/DDBJ whole genome shotgun (WGS) entry which is preliminary data.</text>
</comment>
<dbReference type="EMBL" id="JACOOK010000004">
    <property type="protein sequence ID" value="MBC5617025.1"/>
    <property type="molecule type" value="Genomic_DNA"/>
</dbReference>
<gene>
    <name evidence="2" type="ORF">H8S08_08355</name>
</gene>
<proteinExistence type="predicted"/>
<protein>
    <submittedName>
        <fullName evidence="2">Tat pathway signal protein</fullName>
    </submittedName>
</protein>
<dbReference type="Proteomes" id="UP000636891">
    <property type="component" value="Unassembled WGS sequence"/>
</dbReference>
<organism evidence="2 3">
    <name type="scientific">Alistipes hominis</name>
    <dbReference type="NCBI Taxonomy" id="2763015"/>
    <lineage>
        <taxon>Bacteria</taxon>
        <taxon>Pseudomonadati</taxon>
        <taxon>Bacteroidota</taxon>
        <taxon>Bacteroidia</taxon>
        <taxon>Bacteroidales</taxon>
        <taxon>Rikenellaceae</taxon>
        <taxon>Alistipes</taxon>
    </lineage>
</organism>
<accession>A0ABR7CPA6</accession>
<evidence type="ECO:0000313" key="2">
    <source>
        <dbReference type="EMBL" id="MBC5617025.1"/>
    </source>
</evidence>
<dbReference type="PIRSF" id="PIRSF028431">
    <property type="entry name" value="UCP028431"/>
    <property type="match status" value="1"/>
</dbReference>
<dbReference type="InterPro" id="IPR019282">
    <property type="entry name" value="Glycoamylase-like_cons_dom"/>
</dbReference>
<name>A0ABR7CPA6_9BACT</name>
<evidence type="ECO:0000259" key="1">
    <source>
        <dbReference type="Pfam" id="PF10091"/>
    </source>
</evidence>
<dbReference type="Gene3D" id="1.50.10.140">
    <property type="match status" value="1"/>
</dbReference>